<dbReference type="EMBL" id="JAMZIH010006505">
    <property type="protein sequence ID" value="KAJ1673848.1"/>
    <property type="molecule type" value="Genomic_DNA"/>
</dbReference>
<feature type="non-terminal residue" evidence="1">
    <location>
        <position position="253"/>
    </location>
</feature>
<organism evidence="1 2">
    <name type="scientific">Spiromyces aspiralis</name>
    <dbReference type="NCBI Taxonomy" id="68401"/>
    <lineage>
        <taxon>Eukaryota</taxon>
        <taxon>Fungi</taxon>
        <taxon>Fungi incertae sedis</taxon>
        <taxon>Zoopagomycota</taxon>
        <taxon>Kickxellomycotina</taxon>
        <taxon>Kickxellomycetes</taxon>
        <taxon>Kickxellales</taxon>
        <taxon>Kickxellaceae</taxon>
        <taxon>Spiromyces</taxon>
    </lineage>
</organism>
<protein>
    <submittedName>
        <fullName evidence="1">8-oxoguanine glycosylase ogg1</fullName>
        <ecNumber evidence="1">4.2.99.18</ecNumber>
    </submittedName>
</protein>
<reference evidence="1" key="1">
    <citation type="submission" date="2022-06" db="EMBL/GenBank/DDBJ databases">
        <title>Phylogenomic reconstructions and comparative analyses of Kickxellomycotina fungi.</title>
        <authorList>
            <person name="Reynolds N.K."/>
            <person name="Stajich J.E."/>
            <person name="Barry K."/>
            <person name="Grigoriev I.V."/>
            <person name="Crous P."/>
            <person name="Smith M.E."/>
        </authorList>
    </citation>
    <scope>NUCLEOTIDE SEQUENCE</scope>
    <source>
        <strain evidence="1">RSA 2271</strain>
    </source>
</reference>
<evidence type="ECO:0000313" key="2">
    <source>
        <dbReference type="Proteomes" id="UP001145114"/>
    </source>
</evidence>
<gene>
    <name evidence="1" type="primary">OGG1_1</name>
    <name evidence="1" type="ORF">EV182_004443</name>
</gene>
<dbReference type="Proteomes" id="UP001145114">
    <property type="component" value="Unassembled WGS sequence"/>
</dbReference>
<keyword evidence="2" id="KW-1185">Reference proteome</keyword>
<proteinExistence type="predicted"/>
<keyword evidence="1" id="KW-0456">Lyase</keyword>
<comment type="caution">
    <text evidence="1">The sequence shown here is derived from an EMBL/GenBank/DDBJ whole genome shotgun (WGS) entry which is preliminary data.</text>
</comment>
<name>A0ACC1HDQ6_9FUNG</name>
<evidence type="ECO:0000313" key="1">
    <source>
        <dbReference type="EMBL" id="KAJ1673848.1"/>
    </source>
</evidence>
<dbReference type="EC" id="4.2.99.18" evidence="1"/>
<accession>A0ACC1HDQ6</accession>
<sequence length="253" mass="28818">MGPANDSNSSHQDRGAWHDLHVPPYELRLFPTLVCGQAFRWRAVGPDEWACSLWDVVVRLRQTDTTVLFRAHGHVDSAGVAQHLSEPDLRSCLRDYFQLDTSLASLYADWSERDSHFKTKVSNSQYLGLRLMRQDPIENLFTFICTSNNHIARITKMVNSLCTEFGRRVILDSETESQLGGPFYTFPDIKSLASATVDHRLRSLGFGYRAKYIHRTAMKLVDDHPGVDPALWLHSLRDVDYFQAKGCLMQLCG</sequence>